<evidence type="ECO:0000313" key="2">
    <source>
        <dbReference type="EMBL" id="CAB4738856.1"/>
    </source>
</evidence>
<accession>A0A6J6SV52</accession>
<sequence length="202" mass="22013">MTIRKGEDWGAIGPLPSGTEICEDDESLFAAVNRDPRAACIGLLAGDLARTVSASGGLDRFSGSDEVVILPLDLGLAHFDGGSRRFASHAVARRSWWRGRVLVVANAQFIGNWDVAPRSHPNDGFLDVVDVAASMGIRQRQAARRRLPLAGHLPHPSISTRRAREAEWVFEHPLDLWLDGVKVARTSSLRVECLADSQTICI</sequence>
<dbReference type="AlphaFoldDB" id="A0A6J6SV52"/>
<organism evidence="2">
    <name type="scientific">freshwater metagenome</name>
    <dbReference type="NCBI Taxonomy" id="449393"/>
    <lineage>
        <taxon>unclassified sequences</taxon>
        <taxon>metagenomes</taxon>
        <taxon>ecological metagenomes</taxon>
    </lineage>
</organism>
<evidence type="ECO:0000313" key="1">
    <source>
        <dbReference type="EMBL" id="CAB4696137.1"/>
    </source>
</evidence>
<evidence type="ECO:0000313" key="4">
    <source>
        <dbReference type="EMBL" id="CAB5065868.1"/>
    </source>
</evidence>
<dbReference type="SUPFAM" id="SSF111331">
    <property type="entry name" value="NAD kinase/diacylglycerol kinase-like"/>
    <property type="match status" value="1"/>
</dbReference>
<evidence type="ECO:0000313" key="3">
    <source>
        <dbReference type="EMBL" id="CAB4860982.1"/>
    </source>
</evidence>
<dbReference type="EMBL" id="CAEZYY010000002">
    <property type="protein sequence ID" value="CAB4738856.1"/>
    <property type="molecule type" value="Genomic_DNA"/>
</dbReference>
<dbReference type="InterPro" id="IPR016064">
    <property type="entry name" value="NAD/diacylglycerol_kinase_sf"/>
</dbReference>
<dbReference type="EMBL" id="CAEZXX010000011">
    <property type="protein sequence ID" value="CAB4696137.1"/>
    <property type="molecule type" value="Genomic_DNA"/>
</dbReference>
<gene>
    <name evidence="1" type="ORF">UFOPK2602_00305</name>
    <name evidence="2" type="ORF">UFOPK2806_00225</name>
    <name evidence="3" type="ORF">UFOPK3417_00220</name>
    <name evidence="4" type="ORF">UFOPK4306_01678</name>
</gene>
<dbReference type="EMBL" id="CAFBQP010000067">
    <property type="protein sequence ID" value="CAB5065868.1"/>
    <property type="molecule type" value="Genomic_DNA"/>
</dbReference>
<proteinExistence type="predicted"/>
<dbReference type="EMBL" id="CAFBLR010000010">
    <property type="protein sequence ID" value="CAB4860982.1"/>
    <property type="molecule type" value="Genomic_DNA"/>
</dbReference>
<reference evidence="2" key="1">
    <citation type="submission" date="2020-05" db="EMBL/GenBank/DDBJ databases">
        <authorList>
            <person name="Chiriac C."/>
            <person name="Salcher M."/>
            <person name="Ghai R."/>
            <person name="Kavagutti S V."/>
        </authorList>
    </citation>
    <scope>NUCLEOTIDE SEQUENCE</scope>
</reference>
<name>A0A6J6SV52_9ZZZZ</name>
<protein>
    <submittedName>
        <fullName evidence="2">Unannotated protein</fullName>
    </submittedName>
</protein>
<dbReference type="Gene3D" id="2.60.200.40">
    <property type="match status" value="1"/>
</dbReference>